<sequence>MPAYLFGKDVENALRRAHKHKRRHGEIPYPITYSKEMADFDIWDHMLLTTHFGNLTCHRFDKPPALTLDIGCGAGFWAIDAAKKWQKSHIIGFDIAKVQPRLHDIVHQKELARRVEWVHGNLLDGLPFPGNHFDFVRMAGLGLAIPEDEWQSVLEEIHRVMKPKAVLEIIEEDLLFPCSSALLQKPKPPSSFPALAHQLHALDMSKNKSTTFSDQSSMISSPPKSPSSPMASLASLHEYLKGGSKLASQPSLYVPEPSTVRYPPSIPSNSSSATQATLDNSDHPQDHTRLKLSWEAMLSTRFLSPKVVAVLPFYLTSAFVDTRIHPPLQIPLPPNSGRLPNPSLRSYQSMSSIPERSRVTRDRSVSDTFFDLDFDFASTARSNKADGCSFRSSFQMRSQAANWDTMHLAKSLSMITGCKEAIWEEYNKLYYNEAMAILMRTAPIEEEYEMQPYKHVVRKAFEVDWRNWEYDMLDRIQMRNSLLRHVPWVQASTPDEQPPCQTWRQRLEPGEANSTSGHFVTAYNPDDLCRSLRVFTCFKS</sequence>
<dbReference type="SUPFAM" id="SSF53335">
    <property type="entry name" value="S-adenosyl-L-methionine-dependent methyltransferases"/>
    <property type="match status" value="1"/>
</dbReference>
<dbReference type="AlphaFoldDB" id="A0A9P5ZBI1"/>
<feature type="compositionally biased region" description="Polar residues" evidence="1">
    <location>
        <begin position="267"/>
        <end position="279"/>
    </location>
</feature>
<dbReference type="GO" id="GO:0008168">
    <property type="term" value="F:methyltransferase activity"/>
    <property type="evidence" value="ECO:0007669"/>
    <property type="project" value="UniProtKB-KW"/>
</dbReference>
<dbReference type="Pfam" id="PF13649">
    <property type="entry name" value="Methyltransf_25"/>
    <property type="match status" value="1"/>
</dbReference>
<evidence type="ECO:0000313" key="4">
    <source>
        <dbReference type="Proteomes" id="UP000807469"/>
    </source>
</evidence>
<dbReference type="Proteomes" id="UP000807469">
    <property type="component" value="Unassembled WGS sequence"/>
</dbReference>
<dbReference type="Gene3D" id="3.40.50.150">
    <property type="entry name" value="Vaccinia Virus protein VP39"/>
    <property type="match status" value="1"/>
</dbReference>
<comment type="caution">
    <text evidence="3">The sequence shown here is derived from an EMBL/GenBank/DDBJ whole genome shotgun (WGS) entry which is preliminary data.</text>
</comment>
<name>A0A9P5ZBI1_9AGAR</name>
<feature type="compositionally biased region" description="Low complexity" evidence="1">
    <location>
        <begin position="216"/>
        <end position="231"/>
    </location>
</feature>
<accession>A0A9P5ZBI1</accession>
<dbReference type="GO" id="GO:0032259">
    <property type="term" value="P:methylation"/>
    <property type="evidence" value="ECO:0007669"/>
    <property type="project" value="UniProtKB-KW"/>
</dbReference>
<keyword evidence="3" id="KW-0489">Methyltransferase</keyword>
<feature type="region of interest" description="Disordered" evidence="1">
    <location>
        <begin position="326"/>
        <end position="358"/>
    </location>
</feature>
<dbReference type="EMBL" id="MU155137">
    <property type="protein sequence ID" value="KAF9485172.1"/>
    <property type="molecule type" value="Genomic_DNA"/>
</dbReference>
<feature type="domain" description="Methyltransferase" evidence="2">
    <location>
        <begin position="68"/>
        <end position="163"/>
    </location>
</feature>
<feature type="region of interest" description="Disordered" evidence="1">
    <location>
        <begin position="210"/>
        <end position="231"/>
    </location>
</feature>
<dbReference type="OrthoDB" id="2013972at2759"/>
<dbReference type="PANTHER" id="PTHR43591">
    <property type="entry name" value="METHYLTRANSFERASE"/>
    <property type="match status" value="1"/>
</dbReference>
<reference evidence="3" key="1">
    <citation type="submission" date="2020-11" db="EMBL/GenBank/DDBJ databases">
        <authorList>
            <consortium name="DOE Joint Genome Institute"/>
            <person name="Ahrendt S."/>
            <person name="Riley R."/>
            <person name="Andreopoulos W."/>
            <person name="Labutti K."/>
            <person name="Pangilinan J."/>
            <person name="Ruiz-Duenas F.J."/>
            <person name="Barrasa J.M."/>
            <person name="Sanchez-Garcia M."/>
            <person name="Camarero S."/>
            <person name="Miyauchi S."/>
            <person name="Serrano A."/>
            <person name="Linde D."/>
            <person name="Babiker R."/>
            <person name="Drula E."/>
            <person name="Ayuso-Fernandez I."/>
            <person name="Pacheco R."/>
            <person name="Padilla G."/>
            <person name="Ferreira P."/>
            <person name="Barriuso J."/>
            <person name="Kellner H."/>
            <person name="Castanera R."/>
            <person name="Alfaro M."/>
            <person name="Ramirez L."/>
            <person name="Pisabarro A.G."/>
            <person name="Kuo A."/>
            <person name="Tritt A."/>
            <person name="Lipzen A."/>
            <person name="He G."/>
            <person name="Yan M."/>
            <person name="Ng V."/>
            <person name="Cullen D."/>
            <person name="Martin F."/>
            <person name="Rosso M.-N."/>
            <person name="Henrissat B."/>
            <person name="Hibbett D."/>
            <person name="Martinez A.T."/>
            <person name="Grigoriev I.V."/>
        </authorList>
    </citation>
    <scope>NUCLEOTIDE SEQUENCE</scope>
    <source>
        <strain evidence="3">CIRM-BRFM 674</strain>
    </source>
</reference>
<evidence type="ECO:0000313" key="3">
    <source>
        <dbReference type="EMBL" id="KAF9485172.1"/>
    </source>
</evidence>
<keyword evidence="3" id="KW-0808">Transferase</keyword>
<evidence type="ECO:0000259" key="2">
    <source>
        <dbReference type="Pfam" id="PF13649"/>
    </source>
</evidence>
<organism evidence="3 4">
    <name type="scientific">Pholiota conissans</name>
    <dbReference type="NCBI Taxonomy" id="109636"/>
    <lineage>
        <taxon>Eukaryota</taxon>
        <taxon>Fungi</taxon>
        <taxon>Dikarya</taxon>
        <taxon>Basidiomycota</taxon>
        <taxon>Agaricomycotina</taxon>
        <taxon>Agaricomycetes</taxon>
        <taxon>Agaricomycetidae</taxon>
        <taxon>Agaricales</taxon>
        <taxon>Agaricineae</taxon>
        <taxon>Strophariaceae</taxon>
        <taxon>Pholiota</taxon>
    </lineage>
</organism>
<dbReference type="InterPro" id="IPR029063">
    <property type="entry name" value="SAM-dependent_MTases_sf"/>
</dbReference>
<dbReference type="InterPro" id="IPR041698">
    <property type="entry name" value="Methyltransf_25"/>
</dbReference>
<gene>
    <name evidence="3" type="ORF">BDN70DRAFT_871558</name>
</gene>
<dbReference type="PANTHER" id="PTHR43591:SF24">
    <property type="entry name" value="2-METHOXY-6-POLYPRENYL-1,4-BENZOQUINOL METHYLASE, MITOCHONDRIAL"/>
    <property type="match status" value="1"/>
</dbReference>
<evidence type="ECO:0000256" key="1">
    <source>
        <dbReference type="SAM" id="MobiDB-lite"/>
    </source>
</evidence>
<feature type="region of interest" description="Disordered" evidence="1">
    <location>
        <begin position="257"/>
        <end position="286"/>
    </location>
</feature>
<feature type="compositionally biased region" description="Polar residues" evidence="1">
    <location>
        <begin position="343"/>
        <end position="354"/>
    </location>
</feature>
<dbReference type="CDD" id="cd02440">
    <property type="entry name" value="AdoMet_MTases"/>
    <property type="match status" value="1"/>
</dbReference>
<keyword evidence="4" id="KW-1185">Reference proteome</keyword>
<proteinExistence type="predicted"/>
<protein>
    <submittedName>
        <fullName evidence="3">S-adenosyl-L-methionine-dependent methyltransferase</fullName>
    </submittedName>
</protein>